<keyword evidence="1" id="KW-0732">Signal</keyword>
<sequence length="83" mass="9088">MNKTRAVTAALSMAAALAGLTNRSSGEDDYYVICDGKKYLRDRGFWGARFCVEKCTNDPKNAGKKCDCAGGGPFRPTFRRSRS</sequence>
<accession>A0A852ZRN0</accession>
<evidence type="ECO:0000313" key="3">
    <source>
        <dbReference type="Proteomes" id="UP000567795"/>
    </source>
</evidence>
<gene>
    <name evidence="2" type="ORF">FHU37_001388</name>
</gene>
<dbReference type="AlphaFoldDB" id="A0A852ZRN0"/>
<evidence type="ECO:0000256" key="1">
    <source>
        <dbReference type="SAM" id="SignalP"/>
    </source>
</evidence>
<name>A0A852ZRN0_9ACTN</name>
<organism evidence="2 3">
    <name type="scientific">Allostreptomyces psammosilenae</name>
    <dbReference type="NCBI Taxonomy" id="1892865"/>
    <lineage>
        <taxon>Bacteria</taxon>
        <taxon>Bacillati</taxon>
        <taxon>Actinomycetota</taxon>
        <taxon>Actinomycetes</taxon>
        <taxon>Kitasatosporales</taxon>
        <taxon>Streptomycetaceae</taxon>
        <taxon>Allostreptomyces</taxon>
    </lineage>
</organism>
<dbReference type="EMBL" id="JACBZD010000001">
    <property type="protein sequence ID" value="NYI04445.1"/>
    <property type="molecule type" value="Genomic_DNA"/>
</dbReference>
<feature type="chain" id="PRO_5039563437" description="WSC domain-containing protein" evidence="1">
    <location>
        <begin position="19"/>
        <end position="83"/>
    </location>
</feature>
<keyword evidence="3" id="KW-1185">Reference proteome</keyword>
<protein>
    <recommendedName>
        <fullName evidence="4">WSC domain-containing protein</fullName>
    </recommendedName>
</protein>
<dbReference type="Proteomes" id="UP000567795">
    <property type="component" value="Unassembled WGS sequence"/>
</dbReference>
<evidence type="ECO:0000313" key="2">
    <source>
        <dbReference type="EMBL" id="NYI04445.1"/>
    </source>
</evidence>
<feature type="signal peptide" evidence="1">
    <location>
        <begin position="1"/>
        <end position="18"/>
    </location>
</feature>
<evidence type="ECO:0008006" key="4">
    <source>
        <dbReference type="Google" id="ProtNLM"/>
    </source>
</evidence>
<dbReference type="RefSeq" id="WP_179813337.1">
    <property type="nucleotide sequence ID" value="NZ_JACBZD010000001.1"/>
</dbReference>
<reference evidence="2 3" key="1">
    <citation type="submission" date="2020-07" db="EMBL/GenBank/DDBJ databases">
        <title>Sequencing the genomes of 1000 actinobacteria strains.</title>
        <authorList>
            <person name="Klenk H.-P."/>
        </authorList>
    </citation>
    <scope>NUCLEOTIDE SEQUENCE [LARGE SCALE GENOMIC DNA]</scope>
    <source>
        <strain evidence="2 3">DSM 42178</strain>
    </source>
</reference>
<proteinExistence type="predicted"/>
<comment type="caution">
    <text evidence="2">The sequence shown here is derived from an EMBL/GenBank/DDBJ whole genome shotgun (WGS) entry which is preliminary data.</text>
</comment>